<dbReference type="CDD" id="cd00057">
    <property type="entry name" value="FA58C"/>
    <property type="match status" value="1"/>
</dbReference>
<evidence type="ECO:0000256" key="1">
    <source>
        <dbReference type="ARBA" id="ARBA00004251"/>
    </source>
</evidence>
<dbReference type="InterPro" id="IPR008979">
    <property type="entry name" value="Galactose-bd-like_sf"/>
</dbReference>
<dbReference type="GeneID" id="116287726"/>
<feature type="signal peptide" evidence="14">
    <location>
        <begin position="1"/>
        <end position="23"/>
    </location>
</feature>
<dbReference type="PROSITE" id="PS50022">
    <property type="entry name" value="FA58C_3"/>
    <property type="match status" value="1"/>
</dbReference>
<dbReference type="SUPFAM" id="SSF49785">
    <property type="entry name" value="Galactose-binding domain-like"/>
    <property type="match status" value="1"/>
</dbReference>
<dbReference type="GO" id="GO:0051897">
    <property type="term" value="P:positive regulation of phosphatidylinositol 3-kinase/protein kinase B signal transduction"/>
    <property type="evidence" value="ECO:0007669"/>
    <property type="project" value="TreeGrafter"/>
</dbReference>
<dbReference type="Gene3D" id="1.10.510.10">
    <property type="entry name" value="Transferase(Phosphotransferase) domain 1"/>
    <property type="match status" value="1"/>
</dbReference>
<dbReference type="GO" id="GO:0005518">
    <property type="term" value="F:collagen binding"/>
    <property type="evidence" value="ECO:0007669"/>
    <property type="project" value="TreeGrafter"/>
</dbReference>
<dbReference type="KEGG" id="aten:116287726"/>
<keyword evidence="9" id="KW-1015">Disulfide bond</keyword>
<dbReference type="Pfam" id="PF00754">
    <property type="entry name" value="F5_F8_type_C"/>
    <property type="match status" value="1"/>
</dbReference>
<dbReference type="InterPro" id="IPR000719">
    <property type="entry name" value="Prot_kinase_dom"/>
</dbReference>
<evidence type="ECO:0000256" key="11">
    <source>
        <dbReference type="ARBA" id="ARBA00023180"/>
    </source>
</evidence>
<dbReference type="PANTHER" id="PTHR24416">
    <property type="entry name" value="TYROSINE-PROTEIN KINASE RECEPTOR"/>
    <property type="match status" value="1"/>
</dbReference>
<dbReference type="InterPro" id="IPR001245">
    <property type="entry name" value="Ser-Thr/Tyr_kinase_cat_dom"/>
</dbReference>
<dbReference type="InterPro" id="IPR050122">
    <property type="entry name" value="RTK"/>
</dbReference>
<dbReference type="RefSeq" id="XP_031550275.1">
    <property type="nucleotide sequence ID" value="XM_031694415.1"/>
</dbReference>
<feature type="transmembrane region" description="Helical" evidence="13">
    <location>
        <begin position="415"/>
        <end position="441"/>
    </location>
</feature>
<sequence>MKSSIYRQLFLCLILTWIESFRATPVCQSSLGMEDGSIADIQLSASSAHSGLSDALSGRLNSNKGYGAWCPNQGTGWYSERNGGPYHNQYFQVFLNKPMRISAVGTQGRSKDYGMEGVESFYVNYTLMASGLKPWTQYRDWMQTKAKEFEGNTNNLNVTKMSFFKPPIIADNFRLIPILYPVNQVCLRMELYGCQITQDLLSYTMNPGNTFETSYNLTDVVFDGVITPSKLISGLGFLTDGVLAPENFITHNGYGWIGWHSKETRSPFIELDFLKRRVFKTVTFHSNIRTRSGIQLFKAVKIEFFDENVNPHAHVTHYTKDVSSGYTWMNYNVTVDMCLNYAKSLKMRFTYSGEWMLISEVTVDSDSVIGNRLPTPECATEPPVIVISTVADENTTTNNLTLPGSLPDSSSGLDAGAIIGIACGVVLILILLVLFLCCWCYRRKRHHQKKPSFYHFIRWELKPYPSGYRTAVRVSRLGSEEEKNYTFRRQPAESGEDRLEGQVPGMYGAGPIYASIENPDEIGKAAGLSPTTSMSPTKGGKPKNKPPPLPLHSIQGPTDAHYALPDSPISNYHSPIDNSEMISHEALSPEHHTKTLQPSPLPPQPDVIPTPDVFYAEPDTPAPPKTKAGYCEPIDAVIPGDGVFPNPVYEEIYAEPYQGVSGTSLYANPTTDLKIKHDNFKEFPREKLIFREKIGDGQFGEVHLGEAEDLGEILDEEFSSNRKVLVAIKVLKPDVDKNIKSDFFKEVKIMAGIQHENVIRLLGVCKDDPMCMIVEYMVNGDLNQFLKERELAPGKGTNKEKVLTYQALIYMASQIAAGMKYIASLKFVHRDLATRNCLVGHSYTVKIADFGMSRHLYSKHYYRVQGRVILPIRWMAPECILQGKFTSESDVWAFAVTLWEILTLAAKYPYDELTDEQVIENIQRMFFRPNDPNLVYLERPSVCPSDVYDMMKSCWQKDPNKRPVFKALHDFLKKRVRLSEMAI</sequence>
<dbReference type="SUPFAM" id="SSF56112">
    <property type="entry name" value="Protein kinase-like (PK-like)"/>
    <property type="match status" value="1"/>
</dbReference>
<keyword evidence="17" id="KW-1185">Reference proteome</keyword>
<reference evidence="18" key="1">
    <citation type="submission" date="2025-08" db="UniProtKB">
        <authorList>
            <consortium name="RefSeq"/>
        </authorList>
    </citation>
    <scope>IDENTIFICATION</scope>
    <source>
        <tissue evidence="18">Tentacle</tissue>
    </source>
</reference>
<dbReference type="InterPro" id="IPR000421">
    <property type="entry name" value="FA58C"/>
</dbReference>
<name>A0A6P8HCL7_ACTTE</name>
<comment type="subcellular location">
    <subcellularLocation>
        <location evidence="1">Cell membrane</location>
        <topology evidence="1">Single-pass type I membrane protein</topology>
    </subcellularLocation>
</comment>
<dbReference type="Gene3D" id="3.30.200.20">
    <property type="entry name" value="Phosphorylase Kinase, domain 1"/>
    <property type="match status" value="1"/>
</dbReference>
<dbReference type="OrthoDB" id="6071166at2759"/>
<protein>
    <submittedName>
        <fullName evidence="18">Epithelial discoidin domain-containing receptor 1-like</fullName>
    </submittedName>
</protein>
<dbReference type="GO" id="GO:0005886">
    <property type="term" value="C:plasma membrane"/>
    <property type="evidence" value="ECO:0007669"/>
    <property type="project" value="UniProtKB-SubCell"/>
</dbReference>
<dbReference type="Pfam" id="PF07714">
    <property type="entry name" value="PK_Tyr_Ser-Thr"/>
    <property type="match status" value="1"/>
</dbReference>
<dbReference type="PROSITE" id="PS00109">
    <property type="entry name" value="PROTEIN_KINASE_TYR"/>
    <property type="match status" value="1"/>
</dbReference>
<feature type="region of interest" description="Disordered" evidence="12">
    <location>
        <begin position="589"/>
        <end position="609"/>
    </location>
</feature>
<evidence type="ECO:0000259" key="15">
    <source>
        <dbReference type="PROSITE" id="PS50011"/>
    </source>
</evidence>
<dbReference type="FunCoup" id="A0A6P8HCL7">
    <property type="interactions" value="103"/>
</dbReference>
<evidence type="ECO:0000256" key="10">
    <source>
        <dbReference type="ARBA" id="ARBA00023170"/>
    </source>
</evidence>
<feature type="domain" description="Protein kinase" evidence="15">
    <location>
        <begin position="688"/>
        <end position="972"/>
    </location>
</feature>
<dbReference type="SMART" id="SM00231">
    <property type="entry name" value="FA58C"/>
    <property type="match status" value="1"/>
</dbReference>
<keyword evidence="2" id="KW-1003">Cell membrane</keyword>
<evidence type="ECO:0000259" key="16">
    <source>
        <dbReference type="PROSITE" id="PS50022"/>
    </source>
</evidence>
<evidence type="ECO:0000256" key="7">
    <source>
        <dbReference type="ARBA" id="ARBA00022989"/>
    </source>
</evidence>
<dbReference type="GO" id="GO:0005524">
    <property type="term" value="F:ATP binding"/>
    <property type="evidence" value="ECO:0007669"/>
    <property type="project" value="UniProtKB-KW"/>
</dbReference>
<dbReference type="InterPro" id="IPR048525">
    <property type="entry name" value="DDR1-2_DS-like"/>
</dbReference>
<evidence type="ECO:0000256" key="13">
    <source>
        <dbReference type="SAM" id="Phobius"/>
    </source>
</evidence>
<keyword evidence="3 13" id="KW-0812">Transmembrane</keyword>
<keyword evidence="5" id="KW-0547">Nucleotide-binding</keyword>
<evidence type="ECO:0000256" key="4">
    <source>
        <dbReference type="ARBA" id="ARBA00022729"/>
    </source>
</evidence>
<keyword evidence="11" id="KW-0325">Glycoprotein</keyword>
<evidence type="ECO:0000256" key="3">
    <source>
        <dbReference type="ARBA" id="ARBA00022692"/>
    </source>
</evidence>
<dbReference type="Gene3D" id="2.60.120.260">
    <property type="entry name" value="Galactose-binding domain-like"/>
    <property type="match status" value="1"/>
</dbReference>
<dbReference type="GO" id="GO:0010976">
    <property type="term" value="P:positive regulation of neuron projection development"/>
    <property type="evidence" value="ECO:0007669"/>
    <property type="project" value="TreeGrafter"/>
</dbReference>
<proteinExistence type="predicted"/>
<dbReference type="PRINTS" id="PR00109">
    <property type="entry name" value="TYRKINASE"/>
</dbReference>
<dbReference type="Gene3D" id="2.60.120.1190">
    <property type="match status" value="1"/>
</dbReference>
<organism evidence="17 18">
    <name type="scientific">Actinia tenebrosa</name>
    <name type="common">Australian red waratah sea anemone</name>
    <dbReference type="NCBI Taxonomy" id="6105"/>
    <lineage>
        <taxon>Eukaryota</taxon>
        <taxon>Metazoa</taxon>
        <taxon>Cnidaria</taxon>
        <taxon>Anthozoa</taxon>
        <taxon>Hexacorallia</taxon>
        <taxon>Actiniaria</taxon>
        <taxon>Actiniidae</taxon>
        <taxon>Actinia</taxon>
    </lineage>
</organism>
<evidence type="ECO:0000313" key="17">
    <source>
        <dbReference type="Proteomes" id="UP000515163"/>
    </source>
</evidence>
<feature type="region of interest" description="Disordered" evidence="12">
    <location>
        <begin position="523"/>
        <end position="561"/>
    </location>
</feature>
<dbReference type="PROSITE" id="PS50011">
    <property type="entry name" value="PROTEIN_KINASE_DOM"/>
    <property type="match status" value="1"/>
</dbReference>
<gene>
    <name evidence="18" type="primary">LOC116287726</name>
</gene>
<dbReference type="GO" id="GO:0038062">
    <property type="term" value="F:protein tyrosine kinase collagen receptor activity"/>
    <property type="evidence" value="ECO:0007669"/>
    <property type="project" value="TreeGrafter"/>
</dbReference>
<keyword evidence="7 13" id="KW-1133">Transmembrane helix</keyword>
<dbReference type="InterPro" id="IPR008266">
    <property type="entry name" value="Tyr_kinase_AS"/>
</dbReference>
<dbReference type="PROSITE" id="PS01286">
    <property type="entry name" value="FA58C_2"/>
    <property type="match status" value="1"/>
</dbReference>
<feature type="domain" description="F5/8 type C" evidence="16">
    <location>
        <begin position="27"/>
        <end position="194"/>
    </location>
</feature>
<dbReference type="InterPro" id="IPR011009">
    <property type="entry name" value="Kinase-like_dom_sf"/>
</dbReference>
<dbReference type="InParanoid" id="A0A6P8HCL7"/>
<evidence type="ECO:0000256" key="12">
    <source>
        <dbReference type="SAM" id="MobiDB-lite"/>
    </source>
</evidence>
<keyword evidence="4 14" id="KW-0732">Signal</keyword>
<evidence type="ECO:0000256" key="14">
    <source>
        <dbReference type="SAM" id="SignalP"/>
    </source>
</evidence>
<evidence type="ECO:0000256" key="5">
    <source>
        <dbReference type="ARBA" id="ARBA00022741"/>
    </source>
</evidence>
<keyword evidence="8 13" id="KW-0472">Membrane</keyword>
<accession>A0A6P8HCL7</accession>
<keyword evidence="10" id="KW-0675">Receptor</keyword>
<dbReference type="PANTHER" id="PTHR24416:SF634">
    <property type="entry name" value="DISCOIDIN DOMAIN-CONTAINING RECEPTOR TYROSINE KINASE B"/>
    <property type="match status" value="1"/>
</dbReference>
<dbReference type="Proteomes" id="UP000515163">
    <property type="component" value="Unplaced"/>
</dbReference>
<feature type="chain" id="PRO_5028409451" evidence="14">
    <location>
        <begin position="24"/>
        <end position="983"/>
    </location>
</feature>
<evidence type="ECO:0000256" key="9">
    <source>
        <dbReference type="ARBA" id="ARBA00023157"/>
    </source>
</evidence>
<keyword evidence="6" id="KW-0067">ATP-binding</keyword>
<evidence type="ECO:0000256" key="6">
    <source>
        <dbReference type="ARBA" id="ARBA00022840"/>
    </source>
</evidence>
<dbReference type="InterPro" id="IPR020635">
    <property type="entry name" value="Tyr_kinase_cat_dom"/>
</dbReference>
<evidence type="ECO:0000313" key="18">
    <source>
        <dbReference type="RefSeq" id="XP_031550275.1"/>
    </source>
</evidence>
<feature type="compositionally biased region" description="Pro residues" evidence="12">
    <location>
        <begin position="599"/>
        <end position="608"/>
    </location>
</feature>
<dbReference type="FunFam" id="1.10.510.10:FF:000053">
    <property type="entry name" value="Epithelial discoidin domain-containing receptor 1"/>
    <property type="match status" value="1"/>
</dbReference>
<dbReference type="AlphaFoldDB" id="A0A6P8HCL7"/>
<evidence type="ECO:0000256" key="2">
    <source>
        <dbReference type="ARBA" id="ARBA00022475"/>
    </source>
</evidence>
<dbReference type="GO" id="GO:0043235">
    <property type="term" value="C:receptor complex"/>
    <property type="evidence" value="ECO:0007669"/>
    <property type="project" value="TreeGrafter"/>
</dbReference>
<evidence type="ECO:0000256" key="8">
    <source>
        <dbReference type="ARBA" id="ARBA00023136"/>
    </source>
</evidence>
<dbReference type="SMART" id="SM00219">
    <property type="entry name" value="TyrKc"/>
    <property type="match status" value="1"/>
</dbReference>
<dbReference type="Pfam" id="PF21114">
    <property type="entry name" value="DDR1-2_DS-like"/>
    <property type="match status" value="1"/>
</dbReference>
<dbReference type="CDD" id="cd05051">
    <property type="entry name" value="PTKc_DDR"/>
    <property type="match status" value="1"/>
</dbReference>